<gene>
    <name evidence="1" type="ORF">EV378_0439</name>
</gene>
<reference evidence="1 2" key="1">
    <citation type="submission" date="2019-03" db="EMBL/GenBank/DDBJ databases">
        <title>Sequencing the genomes of 1000 actinobacteria strains.</title>
        <authorList>
            <person name="Klenk H.-P."/>
        </authorList>
    </citation>
    <scope>NUCLEOTIDE SEQUENCE [LARGE SCALE GENOMIC DNA]</scope>
    <source>
        <strain evidence="1 2">DSM 44969</strain>
    </source>
</reference>
<comment type="caution">
    <text evidence="1">The sequence shown here is derived from an EMBL/GenBank/DDBJ whole genome shotgun (WGS) entry which is preliminary data.</text>
</comment>
<accession>A0A4R1HQ04</accession>
<dbReference type="EMBL" id="SMFZ01000001">
    <property type="protein sequence ID" value="TCK24657.1"/>
    <property type="molecule type" value="Genomic_DNA"/>
</dbReference>
<sequence>MSLERPAGRPVRIRMVEDPAGPLEAQFRALAASGRFPPLLRLARINADHDHDHV</sequence>
<dbReference type="Proteomes" id="UP000295560">
    <property type="component" value="Unassembled WGS sequence"/>
</dbReference>
<proteinExistence type="predicted"/>
<evidence type="ECO:0000313" key="1">
    <source>
        <dbReference type="EMBL" id="TCK24657.1"/>
    </source>
</evidence>
<dbReference type="RefSeq" id="WP_165922108.1">
    <property type="nucleotide sequence ID" value="NZ_SMFZ01000001.1"/>
</dbReference>
<organism evidence="1 2">
    <name type="scientific">Pseudonocardia endophytica</name>
    <dbReference type="NCBI Taxonomy" id="401976"/>
    <lineage>
        <taxon>Bacteria</taxon>
        <taxon>Bacillati</taxon>
        <taxon>Actinomycetota</taxon>
        <taxon>Actinomycetes</taxon>
        <taxon>Pseudonocardiales</taxon>
        <taxon>Pseudonocardiaceae</taxon>
        <taxon>Pseudonocardia</taxon>
    </lineage>
</organism>
<protein>
    <submittedName>
        <fullName evidence="1">Uncharacterized protein</fullName>
    </submittedName>
</protein>
<evidence type="ECO:0000313" key="2">
    <source>
        <dbReference type="Proteomes" id="UP000295560"/>
    </source>
</evidence>
<name>A0A4R1HQ04_PSEEN</name>
<dbReference type="AlphaFoldDB" id="A0A4R1HQ04"/>
<keyword evidence="2" id="KW-1185">Reference proteome</keyword>